<dbReference type="Proteomes" id="UP000015527">
    <property type="component" value="Unassembled WGS sequence"/>
</dbReference>
<comment type="activity regulation">
    <text evidence="12">Na(+) is not transported, but it plays an essential structural role and its presence is essential for fluoride channel function.</text>
</comment>
<evidence type="ECO:0000256" key="11">
    <source>
        <dbReference type="ARBA" id="ARBA00035585"/>
    </source>
</evidence>
<evidence type="ECO:0000256" key="1">
    <source>
        <dbReference type="ARBA" id="ARBA00004651"/>
    </source>
</evidence>
<evidence type="ECO:0000256" key="3">
    <source>
        <dbReference type="ARBA" id="ARBA00022519"/>
    </source>
</evidence>
<evidence type="ECO:0000256" key="7">
    <source>
        <dbReference type="ARBA" id="ARBA00023065"/>
    </source>
</evidence>
<keyword evidence="12" id="KW-0813">Transport</keyword>
<dbReference type="RefSeq" id="WP_021234709.1">
    <property type="nucleotide sequence ID" value="NZ_ATHL01000089.1"/>
</dbReference>
<keyword evidence="9 12" id="KW-0407">Ion channel</keyword>
<feature type="transmembrane region" description="Helical" evidence="12">
    <location>
        <begin position="78"/>
        <end position="102"/>
    </location>
</feature>
<feature type="binding site" evidence="12">
    <location>
        <position position="88"/>
    </location>
    <ligand>
        <name>Na(+)</name>
        <dbReference type="ChEBI" id="CHEBI:29101"/>
        <note>structural</note>
    </ligand>
</feature>
<keyword evidence="5 12" id="KW-1133">Transmembrane helix</keyword>
<reference evidence="13 14" key="1">
    <citation type="journal article" date="2013" name="Genome Announc.">
        <title>Genome Sequence of Novosphingobium lindaniclasticum LE124T, Isolated from a Hexachlorocyclohexane Dumpsite.</title>
        <authorList>
            <person name="Saxena A."/>
            <person name="Nayyar N."/>
            <person name="Sangwan N."/>
            <person name="Kumari R."/>
            <person name="Khurana J.P."/>
            <person name="Lal R."/>
        </authorList>
    </citation>
    <scope>NUCLEOTIDE SEQUENCE [LARGE SCALE GENOMIC DNA]</scope>
    <source>
        <strain evidence="13 14">LE124</strain>
    </source>
</reference>
<keyword evidence="14" id="KW-1185">Reference proteome</keyword>
<keyword evidence="3" id="KW-0997">Cell inner membrane</keyword>
<dbReference type="GO" id="GO:0046872">
    <property type="term" value="F:metal ion binding"/>
    <property type="evidence" value="ECO:0007669"/>
    <property type="project" value="UniProtKB-KW"/>
</dbReference>
<feature type="transmembrane region" description="Helical" evidence="12">
    <location>
        <begin position="108"/>
        <end position="130"/>
    </location>
</feature>
<keyword evidence="8 12" id="KW-0472">Membrane</keyword>
<keyword evidence="4 12" id="KW-0812">Transmembrane</keyword>
<comment type="caution">
    <text evidence="13">The sequence shown here is derived from an EMBL/GenBank/DDBJ whole genome shotgun (WGS) entry which is preliminary data.</text>
</comment>
<comment type="subcellular location">
    <subcellularLocation>
        <location evidence="1 12">Cell membrane</location>
        <topology evidence="1 12">Multi-pass membrane protein</topology>
    </subcellularLocation>
</comment>
<keyword evidence="6 12" id="KW-0915">Sodium</keyword>
<comment type="function">
    <text evidence="12">Fluoride-specific ion channel. Important for reducing fluoride concentration in the cell, thus reducing its toxicity.</text>
</comment>
<keyword evidence="12" id="KW-0479">Metal-binding</keyword>
<keyword evidence="7 12" id="KW-0406">Ion transport</keyword>
<evidence type="ECO:0000256" key="12">
    <source>
        <dbReference type="HAMAP-Rule" id="MF_00454"/>
    </source>
</evidence>
<feature type="binding site" evidence="12">
    <location>
        <position position="85"/>
    </location>
    <ligand>
        <name>Na(+)</name>
        <dbReference type="ChEBI" id="CHEBI:29101"/>
        <note>structural</note>
    </ligand>
</feature>
<evidence type="ECO:0000256" key="2">
    <source>
        <dbReference type="ARBA" id="ARBA00022475"/>
    </source>
</evidence>
<sequence>MSQPSFLAASLFVAFGGGLGSWLRYLTGAAWMAAIGPTRAGAFPYGTLTVNVVGSLLMGLLAGWLLRQGAAGESPRLLLGVGVLGGYTTFSSFSLDTIALAMRGQVGLAAFYVAISLIAGFAALFAGFSITKGVAA</sequence>
<dbReference type="Pfam" id="PF02537">
    <property type="entry name" value="CRCB"/>
    <property type="match status" value="1"/>
</dbReference>
<dbReference type="PATRIC" id="fig|1096930.3.peg.2871"/>
<protein>
    <recommendedName>
        <fullName evidence="12">Fluoride-specific ion channel FluC</fullName>
    </recommendedName>
</protein>
<accession>T0IUX9</accession>
<evidence type="ECO:0000313" key="14">
    <source>
        <dbReference type="Proteomes" id="UP000015527"/>
    </source>
</evidence>
<feature type="transmembrane region" description="Helical" evidence="12">
    <location>
        <begin position="44"/>
        <end position="66"/>
    </location>
</feature>
<dbReference type="eggNOG" id="COG0239">
    <property type="taxonomic scope" value="Bacteria"/>
</dbReference>
<comment type="similarity">
    <text evidence="10 12">Belongs to the fluoride channel Fluc/FEX (TC 1.A.43) family.</text>
</comment>
<name>T0IUX9_9SPHN</name>
<comment type="catalytic activity">
    <reaction evidence="11">
        <text>fluoride(in) = fluoride(out)</text>
        <dbReference type="Rhea" id="RHEA:76159"/>
        <dbReference type="ChEBI" id="CHEBI:17051"/>
    </reaction>
    <physiologicalReaction direction="left-to-right" evidence="11">
        <dbReference type="Rhea" id="RHEA:76160"/>
    </physiologicalReaction>
</comment>
<dbReference type="NCBIfam" id="TIGR00494">
    <property type="entry name" value="crcB"/>
    <property type="match status" value="1"/>
</dbReference>
<evidence type="ECO:0000256" key="10">
    <source>
        <dbReference type="ARBA" id="ARBA00035120"/>
    </source>
</evidence>
<keyword evidence="2 12" id="KW-1003">Cell membrane</keyword>
<evidence type="ECO:0000313" key="13">
    <source>
        <dbReference type="EMBL" id="EQB13484.1"/>
    </source>
</evidence>
<organism evidence="13 14">
    <name type="scientific">Novosphingobium lindaniclasticum LE124</name>
    <dbReference type="NCBI Taxonomy" id="1096930"/>
    <lineage>
        <taxon>Bacteria</taxon>
        <taxon>Pseudomonadati</taxon>
        <taxon>Pseudomonadota</taxon>
        <taxon>Alphaproteobacteria</taxon>
        <taxon>Sphingomonadales</taxon>
        <taxon>Sphingomonadaceae</taxon>
        <taxon>Novosphingobium</taxon>
    </lineage>
</organism>
<dbReference type="PANTHER" id="PTHR28259">
    <property type="entry name" value="FLUORIDE EXPORT PROTEIN 1-RELATED"/>
    <property type="match status" value="1"/>
</dbReference>
<evidence type="ECO:0000256" key="8">
    <source>
        <dbReference type="ARBA" id="ARBA00023136"/>
    </source>
</evidence>
<proteinExistence type="inferred from homology"/>
<dbReference type="GO" id="GO:0062054">
    <property type="term" value="F:fluoride channel activity"/>
    <property type="evidence" value="ECO:0007669"/>
    <property type="project" value="UniProtKB-UniRule"/>
</dbReference>
<evidence type="ECO:0000256" key="4">
    <source>
        <dbReference type="ARBA" id="ARBA00022692"/>
    </source>
</evidence>
<dbReference type="AlphaFoldDB" id="T0IUX9"/>
<dbReference type="PANTHER" id="PTHR28259:SF1">
    <property type="entry name" value="FLUORIDE EXPORT PROTEIN 1-RELATED"/>
    <property type="match status" value="1"/>
</dbReference>
<dbReference type="OrthoDB" id="9806299at2"/>
<dbReference type="HAMAP" id="MF_00454">
    <property type="entry name" value="FluC"/>
    <property type="match status" value="1"/>
</dbReference>
<evidence type="ECO:0000256" key="5">
    <source>
        <dbReference type="ARBA" id="ARBA00022989"/>
    </source>
</evidence>
<evidence type="ECO:0000256" key="9">
    <source>
        <dbReference type="ARBA" id="ARBA00023303"/>
    </source>
</evidence>
<gene>
    <name evidence="12" type="primary">fluC</name>
    <name evidence="12" type="synonym">crcB</name>
    <name evidence="13" type="ORF">L284_14425</name>
</gene>
<dbReference type="GO" id="GO:0140114">
    <property type="term" value="P:cellular detoxification of fluoride"/>
    <property type="evidence" value="ECO:0007669"/>
    <property type="project" value="UniProtKB-UniRule"/>
</dbReference>
<evidence type="ECO:0000256" key="6">
    <source>
        <dbReference type="ARBA" id="ARBA00023053"/>
    </source>
</evidence>
<dbReference type="EMBL" id="ATHL01000089">
    <property type="protein sequence ID" value="EQB13484.1"/>
    <property type="molecule type" value="Genomic_DNA"/>
</dbReference>
<dbReference type="GO" id="GO:0005886">
    <property type="term" value="C:plasma membrane"/>
    <property type="evidence" value="ECO:0007669"/>
    <property type="project" value="UniProtKB-SubCell"/>
</dbReference>
<dbReference type="InterPro" id="IPR003691">
    <property type="entry name" value="FluC"/>
</dbReference>